<evidence type="ECO:0000313" key="1">
    <source>
        <dbReference type="EMBL" id="JAE08698.1"/>
    </source>
</evidence>
<accession>A0A0A9FKA8</accession>
<organism evidence="1">
    <name type="scientific">Arundo donax</name>
    <name type="common">Giant reed</name>
    <name type="synonym">Donax arundinaceus</name>
    <dbReference type="NCBI Taxonomy" id="35708"/>
    <lineage>
        <taxon>Eukaryota</taxon>
        <taxon>Viridiplantae</taxon>
        <taxon>Streptophyta</taxon>
        <taxon>Embryophyta</taxon>
        <taxon>Tracheophyta</taxon>
        <taxon>Spermatophyta</taxon>
        <taxon>Magnoliopsida</taxon>
        <taxon>Liliopsida</taxon>
        <taxon>Poales</taxon>
        <taxon>Poaceae</taxon>
        <taxon>PACMAD clade</taxon>
        <taxon>Arundinoideae</taxon>
        <taxon>Arundineae</taxon>
        <taxon>Arundo</taxon>
    </lineage>
</organism>
<reference evidence="1" key="2">
    <citation type="journal article" date="2015" name="Data Brief">
        <title>Shoot transcriptome of the giant reed, Arundo donax.</title>
        <authorList>
            <person name="Barrero R.A."/>
            <person name="Guerrero F.D."/>
            <person name="Moolhuijzen P."/>
            <person name="Goolsby J.A."/>
            <person name="Tidwell J."/>
            <person name="Bellgard S.E."/>
            <person name="Bellgard M.I."/>
        </authorList>
    </citation>
    <scope>NUCLEOTIDE SEQUENCE</scope>
    <source>
        <tissue evidence="1">Shoot tissue taken approximately 20 cm above the soil surface</tissue>
    </source>
</reference>
<reference evidence="1" key="1">
    <citation type="submission" date="2014-09" db="EMBL/GenBank/DDBJ databases">
        <authorList>
            <person name="Magalhaes I.L.F."/>
            <person name="Oliveira U."/>
            <person name="Santos F.R."/>
            <person name="Vidigal T.H.D.A."/>
            <person name="Brescovit A.D."/>
            <person name="Santos A.J."/>
        </authorList>
    </citation>
    <scope>NUCLEOTIDE SEQUENCE</scope>
    <source>
        <tissue evidence="1">Shoot tissue taken approximately 20 cm above the soil surface</tissue>
    </source>
</reference>
<dbReference type="AlphaFoldDB" id="A0A0A9FKA8"/>
<proteinExistence type="predicted"/>
<dbReference type="EMBL" id="GBRH01189198">
    <property type="protein sequence ID" value="JAE08698.1"/>
    <property type="molecule type" value="Transcribed_RNA"/>
</dbReference>
<sequence length="29" mass="3489">MQKCLIFSHLHLKQSVLHELLWCAPFLPR</sequence>
<protein>
    <submittedName>
        <fullName evidence="1">Uncharacterized protein</fullName>
    </submittedName>
</protein>
<name>A0A0A9FKA8_ARUDO</name>